<dbReference type="InterPro" id="IPR003439">
    <property type="entry name" value="ABC_transporter-like_ATP-bd"/>
</dbReference>
<keyword evidence="3" id="KW-1003">Cell membrane</keyword>
<feature type="transmembrane region" description="Helical" evidence="9">
    <location>
        <begin position="131"/>
        <end position="149"/>
    </location>
</feature>
<feature type="domain" description="ABC transmembrane type-1" evidence="11">
    <location>
        <begin position="14"/>
        <end position="296"/>
    </location>
</feature>
<dbReference type="InterPro" id="IPR011527">
    <property type="entry name" value="ABC1_TM_dom"/>
</dbReference>
<dbReference type="Gene3D" id="3.40.50.300">
    <property type="entry name" value="P-loop containing nucleotide triphosphate hydrolases"/>
    <property type="match status" value="1"/>
</dbReference>
<dbReference type="eggNOG" id="COG1132">
    <property type="taxonomic scope" value="Bacteria"/>
</dbReference>
<comment type="subcellular location">
    <subcellularLocation>
        <location evidence="1">Cell membrane</location>
        <topology evidence="1">Multi-pass membrane protein</topology>
    </subcellularLocation>
</comment>
<keyword evidence="13" id="KW-1185">Reference proteome</keyword>
<dbReference type="PROSITE" id="PS50893">
    <property type="entry name" value="ABC_TRANSPORTER_2"/>
    <property type="match status" value="1"/>
</dbReference>
<reference evidence="12 13" key="1">
    <citation type="journal article" date="2013" name="Genome Announc.">
        <title>Draft Genome Sequence of the Cellulolytic, Mesophilic, Anaerobic Bacterium Clostridium termitidis Strain CT1112 (DSM 5398).</title>
        <authorList>
            <person name="Lal S."/>
            <person name="Ramachandran U."/>
            <person name="Zhang X."/>
            <person name="Munir R."/>
            <person name="Sparling R."/>
            <person name="Levin D.B."/>
        </authorList>
    </citation>
    <scope>NUCLEOTIDE SEQUENCE [LARGE SCALE GENOMIC DNA]</scope>
    <source>
        <strain evidence="12 13">CT1112</strain>
    </source>
</reference>
<dbReference type="PANTHER" id="PTHR43394:SF1">
    <property type="entry name" value="ATP-BINDING CASSETTE SUB-FAMILY B MEMBER 10, MITOCHONDRIAL"/>
    <property type="match status" value="1"/>
</dbReference>
<dbReference type="SUPFAM" id="SSF90123">
    <property type="entry name" value="ABC transporter transmembrane region"/>
    <property type="match status" value="1"/>
</dbReference>
<dbReference type="Pfam" id="PF00005">
    <property type="entry name" value="ABC_tran"/>
    <property type="match status" value="1"/>
</dbReference>
<evidence type="ECO:0000256" key="6">
    <source>
        <dbReference type="ARBA" id="ARBA00022840"/>
    </source>
</evidence>
<evidence type="ECO:0000256" key="7">
    <source>
        <dbReference type="ARBA" id="ARBA00022989"/>
    </source>
</evidence>
<feature type="domain" description="ABC transporter" evidence="10">
    <location>
        <begin position="330"/>
        <end position="565"/>
    </location>
</feature>
<name>S0FJS6_RUMCE</name>
<evidence type="ECO:0000259" key="11">
    <source>
        <dbReference type="PROSITE" id="PS50929"/>
    </source>
</evidence>
<protein>
    <submittedName>
        <fullName evidence="12">ABC transporter</fullName>
    </submittedName>
</protein>
<evidence type="ECO:0000256" key="9">
    <source>
        <dbReference type="SAM" id="Phobius"/>
    </source>
</evidence>
<evidence type="ECO:0000313" key="13">
    <source>
        <dbReference type="Proteomes" id="UP000014155"/>
    </source>
</evidence>
<comment type="caution">
    <text evidence="12">The sequence shown here is derived from an EMBL/GenBank/DDBJ whole genome shotgun (WGS) entry which is preliminary data.</text>
</comment>
<dbReference type="CDD" id="cd18548">
    <property type="entry name" value="ABC_6TM_Tm287_like"/>
    <property type="match status" value="1"/>
</dbReference>
<dbReference type="PANTHER" id="PTHR43394">
    <property type="entry name" value="ATP-DEPENDENT PERMEASE MDL1, MITOCHONDRIAL"/>
    <property type="match status" value="1"/>
</dbReference>
<keyword evidence="6" id="KW-0067">ATP-binding</keyword>
<keyword evidence="2" id="KW-0813">Transport</keyword>
<feature type="transmembrane region" description="Helical" evidence="9">
    <location>
        <begin position="233"/>
        <end position="255"/>
    </location>
</feature>
<dbReference type="InterPro" id="IPR027417">
    <property type="entry name" value="P-loop_NTPase"/>
</dbReference>
<evidence type="ECO:0000256" key="8">
    <source>
        <dbReference type="ARBA" id="ARBA00023136"/>
    </source>
</evidence>
<keyword evidence="7 9" id="KW-1133">Transmembrane helix</keyword>
<dbReference type="InterPro" id="IPR039421">
    <property type="entry name" value="Type_1_exporter"/>
</dbReference>
<dbReference type="EMBL" id="AORV01000052">
    <property type="protein sequence ID" value="EMS70561.1"/>
    <property type="molecule type" value="Genomic_DNA"/>
</dbReference>
<dbReference type="GO" id="GO:0005886">
    <property type="term" value="C:plasma membrane"/>
    <property type="evidence" value="ECO:0007669"/>
    <property type="project" value="UniProtKB-SubCell"/>
</dbReference>
<keyword evidence="5" id="KW-0547">Nucleotide-binding</keyword>
<dbReference type="InterPro" id="IPR036640">
    <property type="entry name" value="ABC1_TM_sf"/>
</dbReference>
<dbReference type="PROSITE" id="PS00211">
    <property type="entry name" value="ABC_TRANSPORTER_1"/>
    <property type="match status" value="1"/>
</dbReference>
<accession>S0FJS6</accession>
<dbReference type="GO" id="GO:0005524">
    <property type="term" value="F:ATP binding"/>
    <property type="evidence" value="ECO:0007669"/>
    <property type="project" value="UniProtKB-KW"/>
</dbReference>
<gene>
    <name evidence="12" type="ORF">CTER_3715</name>
</gene>
<dbReference type="GO" id="GO:0016887">
    <property type="term" value="F:ATP hydrolysis activity"/>
    <property type="evidence" value="ECO:0007669"/>
    <property type="project" value="InterPro"/>
</dbReference>
<dbReference type="STRING" id="1195236.CTER_3715"/>
<feature type="transmembrane region" description="Helical" evidence="9">
    <location>
        <begin position="267"/>
        <end position="294"/>
    </location>
</feature>
<dbReference type="AlphaFoldDB" id="S0FJS6"/>
<dbReference type="InterPro" id="IPR003593">
    <property type="entry name" value="AAA+_ATPase"/>
</dbReference>
<dbReference type="Proteomes" id="UP000014155">
    <property type="component" value="Unassembled WGS sequence"/>
</dbReference>
<evidence type="ECO:0000256" key="3">
    <source>
        <dbReference type="ARBA" id="ARBA00022475"/>
    </source>
</evidence>
<proteinExistence type="predicted"/>
<feature type="transmembrane region" description="Helical" evidence="9">
    <location>
        <begin position="155"/>
        <end position="175"/>
    </location>
</feature>
<evidence type="ECO:0000313" key="12">
    <source>
        <dbReference type="EMBL" id="EMS70561.1"/>
    </source>
</evidence>
<dbReference type="InterPro" id="IPR017871">
    <property type="entry name" value="ABC_transporter-like_CS"/>
</dbReference>
<dbReference type="GO" id="GO:0015421">
    <property type="term" value="F:ABC-type oligopeptide transporter activity"/>
    <property type="evidence" value="ECO:0007669"/>
    <property type="project" value="TreeGrafter"/>
</dbReference>
<feature type="transmembrane region" description="Helical" evidence="9">
    <location>
        <begin position="51"/>
        <end position="74"/>
    </location>
</feature>
<dbReference type="SMART" id="SM00382">
    <property type="entry name" value="AAA"/>
    <property type="match status" value="1"/>
</dbReference>
<evidence type="ECO:0000256" key="5">
    <source>
        <dbReference type="ARBA" id="ARBA00022741"/>
    </source>
</evidence>
<keyword evidence="8 9" id="KW-0472">Membrane</keyword>
<dbReference type="FunFam" id="3.40.50.300:FF:000221">
    <property type="entry name" value="Multidrug ABC transporter ATP-binding protein"/>
    <property type="match status" value="1"/>
</dbReference>
<sequence length="572" mass="63067">MFKIIKRLPPAQTLAAIAFLLVQIGCSLYQPYVTAHIINNGVVKGDTAYIWSQGTLMIGLSVLSLFGAIFNTLLFSRISYKLGEELRSDVYRKALKFARNEFDKFGASSLITRNTNDVTQVQTLIEMGLKFLILAPIQMVGGILMTVLLSPSLALIFVCMIPFLAIAYFIINRFASPLYAKMQQLLDKLNLYFKEGLTGVKVIRAFDKEEQEYNKYLEVNREYTRASITAGTIMSFFIPVLTMLISLTTLLIVWVGGHGIAKGTIEVGAIIGAINYGAQILMAFAMLTQVILAVPRGQTSAKRINEVLYMPLSIEDGKNAHETVTDEKSLTFENVDFRYFGAEKKTLSDISFTVYGGQTLALIGSTGDGKTSLVNLILRLYDIESGQVRLCGADVREIPQKTLHDKVSFAPQTSTLFFGTIRSNMQIGKPDATDDEIWEALDLAQATEFVKMLDKGLDSMVEKAGGNFSGGQKQRLCIARALLKNANVYIFDDSFSALDFKTDAAVRSAMREKVKDAITVIVAQRISTVQGADLIAVLDNGVLAGLGTHDELKESNPVYRQIVDSQTYKEVA</sequence>
<dbReference type="Gene3D" id="1.20.1560.10">
    <property type="entry name" value="ABC transporter type 1, transmembrane domain"/>
    <property type="match status" value="1"/>
</dbReference>
<dbReference type="PATRIC" id="fig|1195236.3.peg.3933"/>
<dbReference type="PROSITE" id="PS50929">
    <property type="entry name" value="ABC_TM1F"/>
    <property type="match status" value="1"/>
</dbReference>
<dbReference type="Pfam" id="PF00664">
    <property type="entry name" value="ABC_membrane"/>
    <property type="match status" value="1"/>
</dbReference>
<evidence type="ECO:0000259" key="10">
    <source>
        <dbReference type="PROSITE" id="PS50893"/>
    </source>
</evidence>
<keyword evidence="4 9" id="KW-0812">Transmembrane</keyword>
<dbReference type="SUPFAM" id="SSF52540">
    <property type="entry name" value="P-loop containing nucleoside triphosphate hydrolases"/>
    <property type="match status" value="1"/>
</dbReference>
<evidence type="ECO:0000256" key="2">
    <source>
        <dbReference type="ARBA" id="ARBA00022448"/>
    </source>
</evidence>
<evidence type="ECO:0000256" key="1">
    <source>
        <dbReference type="ARBA" id="ARBA00004651"/>
    </source>
</evidence>
<organism evidence="12 13">
    <name type="scientific">Ruminiclostridium cellobioparum subsp. termitidis CT1112</name>
    <dbReference type="NCBI Taxonomy" id="1195236"/>
    <lineage>
        <taxon>Bacteria</taxon>
        <taxon>Bacillati</taxon>
        <taxon>Bacillota</taxon>
        <taxon>Clostridia</taxon>
        <taxon>Eubacteriales</taxon>
        <taxon>Oscillospiraceae</taxon>
        <taxon>Ruminiclostridium</taxon>
    </lineage>
</organism>
<evidence type="ECO:0000256" key="4">
    <source>
        <dbReference type="ARBA" id="ARBA00022692"/>
    </source>
</evidence>